<keyword evidence="1" id="KW-1134">Transmembrane beta strand</keyword>
<dbReference type="InterPro" id="IPR051544">
    <property type="entry name" value="TPS_OM_transporter"/>
</dbReference>
<accession>A0A7X6DHS2</accession>
<protein>
    <submittedName>
        <fullName evidence="7">ShlB/FhaC/HecB family hemolysin secretion/activation protein</fullName>
    </submittedName>
</protein>
<name>A0A7X6DHS2_9BURK</name>
<dbReference type="GO" id="GO:0098046">
    <property type="term" value="C:type V protein secretion system complex"/>
    <property type="evidence" value="ECO:0007669"/>
    <property type="project" value="TreeGrafter"/>
</dbReference>
<dbReference type="Proteomes" id="UP000521868">
    <property type="component" value="Unassembled WGS sequence"/>
</dbReference>
<feature type="domain" description="Haemolysin activator HlyB C-terminal" evidence="5">
    <location>
        <begin position="188"/>
        <end position="496"/>
    </location>
</feature>
<evidence type="ECO:0000256" key="1">
    <source>
        <dbReference type="ARBA" id="ARBA00022452"/>
    </source>
</evidence>
<dbReference type="Gene3D" id="2.40.160.50">
    <property type="entry name" value="membrane protein fhac: a member of the omp85/tpsb transporter family"/>
    <property type="match status" value="1"/>
</dbReference>
<feature type="domain" description="Polypeptide-transport-associated ShlB-type" evidence="6">
    <location>
        <begin position="49"/>
        <end position="120"/>
    </location>
</feature>
<dbReference type="EMBL" id="VTOX01000005">
    <property type="protein sequence ID" value="NKE67278.1"/>
    <property type="molecule type" value="Genomic_DNA"/>
</dbReference>
<evidence type="ECO:0000256" key="4">
    <source>
        <dbReference type="SAM" id="SignalP"/>
    </source>
</evidence>
<evidence type="ECO:0000313" key="7">
    <source>
        <dbReference type="EMBL" id="NKE67278.1"/>
    </source>
</evidence>
<dbReference type="Pfam" id="PF08479">
    <property type="entry name" value="POTRA_2"/>
    <property type="match status" value="1"/>
</dbReference>
<dbReference type="InterPro" id="IPR006311">
    <property type="entry name" value="TAT_signal"/>
</dbReference>
<keyword evidence="8" id="KW-1185">Reference proteome</keyword>
<evidence type="ECO:0000259" key="5">
    <source>
        <dbReference type="Pfam" id="PF03865"/>
    </source>
</evidence>
<dbReference type="GO" id="GO:0046819">
    <property type="term" value="P:protein secretion by the type V secretion system"/>
    <property type="evidence" value="ECO:0007669"/>
    <property type="project" value="TreeGrafter"/>
</dbReference>
<feature type="chain" id="PRO_5030560366" evidence="4">
    <location>
        <begin position="33"/>
        <end position="541"/>
    </location>
</feature>
<dbReference type="InterPro" id="IPR005565">
    <property type="entry name" value="Hemolysn_activator_HlyB_C"/>
</dbReference>
<dbReference type="GO" id="GO:0008320">
    <property type="term" value="F:protein transmembrane transporter activity"/>
    <property type="evidence" value="ECO:0007669"/>
    <property type="project" value="TreeGrafter"/>
</dbReference>
<evidence type="ECO:0000256" key="3">
    <source>
        <dbReference type="ARBA" id="ARBA00023237"/>
    </source>
</evidence>
<dbReference type="Pfam" id="PF03865">
    <property type="entry name" value="ShlB"/>
    <property type="match status" value="1"/>
</dbReference>
<keyword evidence="2" id="KW-0812">Transmembrane</keyword>
<reference evidence="7 8" key="1">
    <citation type="journal article" date="2020" name="Nature">
        <title>Bacterial chemolithoautotrophy via manganese oxidation.</title>
        <authorList>
            <person name="Yu H."/>
            <person name="Leadbetter J.R."/>
        </authorList>
    </citation>
    <scope>NUCLEOTIDE SEQUENCE [LARGE SCALE GENOMIC DNA]</scope>
    <source>
        <strain evidence="7 8">RBP-1</strain>
    </source>
</reference>
<dbReference type="InterPro" id="IPR013686">
    <property type="entry name" value="Polypept-transport_assoc_ShlB"/>
</dbReference>
<keyword evidence="4" id="KW-0732">Signal</keyword>
<proteinExistence type="predicted"/>
<dbReference type="RefSeq" id="WP_168108400.1">
    <property type="nucleotide sequence ID" value="NZ_VTOX01000005.1"/>
</dbReference>
<dbReference type="PANTHER" id="PTHR34597">
    <property type="entry name" value="SLR1661 PROTEIN"/>
    <property type="match status" value="1"/>
</dbReference>
<gene>
    <name evidence="7" type="ORF">RAMLITH_15745</name>
</gene>
<evidence type="ECO:0000313" key="8">
    <source>
        <dbReference type="Proteomes" id="UP000521868"/>
    </source>
</evidence>
<keyword evidence="3" id="KW-0998">Cell outer membrane</keyword>
<comment type="caution">
    <text evidence="7">The sequence shown here is derived from an EMBL/GenBank/DDBJ whole genome shotgun (WGS) entry which is preliminary data.</text>
</comment>
<feature type="signal peptide" evidence="4">
    <location>
        <begin position="1"/>
        <end position="32"/>
    </location>
</feature>
<dbReference type="PANTHER" id="PTHR34597:SF6">
    <property type="entry name" value="BLR6126 PROTEIN"/>
    <property type="match status" value="1"/>
</dbReference>
<sequence length="541" mass="57491">MVSGLPPTGPRRGRIRLAILAAALAGATAASAQAPAAPAPATAAPSPVFAIKGFQVTGENPLGDARTQQVLAPFVGQGTIDTLQKATAALETALRERGFGLHRVALPPQEVGDVVRLEIVKFTIAKVLIEGNSRYGDANVRQAVPELREGATPNFKRLAVQTAIANENPNKQLQVGLRESEEPDRIDAVITVKESAPWSFGVNASNIGGSESSGRDRVTFTAGHSNVWDLDHQVLAAYTTSLERPGDVKQLGLSYRAPWYRQGMVVGASYTRSDVVGSFGTFTSTGAGHTMGVSGTWYLTPDAGRRSYVTLGLEDKVFEATVINDVPIGTDRRSRPVTVGYSARTDSDTASWGYNLDLAANTGGGSFNDLASYQTEDPRITTTRWKALRGGANYAAPFAGSWMWLARASFQYSPDVLISGEQFGLGGIGFVRGTRTDRPVTGDKGIAASLEVTTPELRPALRLVGFADAGWLGNNSPNGANKPSGDRLASVGVGVRYGGERFGGSLDYGRIVKGSRVPLALNSASPRRGDDRVYVNFSWRF</sequence>
<evidence type="ECO:0000256" key="2">
    <source>
        <dbReference type="ARBA" id="ARBA00022692"/>
    </source>
</evidence>
<dbReference type="AlphaFoldDB" id="A0A7X6DHS2"/>
<evidence type="ECO:0000259" key="6">
    <source>
        <dbReference type="Pfam" id="PF08479"/>
    </source>
</evidence>
<dbReference type="Gene3D" id="3.10.20.310">
    <property type="entry name" value="membrane protein fhac"/>
    <property type="match status" value="1"/>
</dbReference>
<dbReference type="PROSITE" id="PS51318">
    <property type="entry name" value="TAT"/>
    <property type="match status" value="1"/>
</dbReference>
<organism evidence="7 8">
    <name type="scientific">Ramlibacter lithotrophicus</name>
    <dbReference type="NCBI Taxonomy" id="2606681"/>
    <lineage>
        <taxon>Bacteria</taxon>
        <taxon>Pseudomonadati</taxon>
        <taxon>Pseudomonadota</taxon>
        <taxon>Betaproteobacteria</taxon>
        <taxon>Burkholderiales</taxon>
        <taxon>Comamonadaceae</taxon>
        <taxon>Ramlibacter</taxon>
    </lineage>
</organism>
<keyword evidence="1" id="KW-0472">Membrane</keyword>